<accession>A0A4U6RI90</accession>
<organism evidence="4 5">
    <name type="scientific">Bradyrhizobium elkanii</name>
    <dbReference type="NCBI Taxonomy" id="29448"/>
    <lineage>
        <taxon>Bacteria</taxon>
        <taxon>Pseudomonadati</taxon>
        <taxon>Pseudomonadota</taxon>
        <taxon>Alphaproteobacteria</taxon>
        <taxon>Hyphomicrobiales</taxon>
        <taxon>Nitrobacteraceae</taxon>
        <taxon>Bradyrhizobium</taxon>
    </lineage>
</organism>
<dbReference type="InterPro" id="IPR002104">
    <property type="entry name" value="Integrase_catalytic"/>
</dbReference>
<gene>
    <name evidence="4" type="ORF">FDV58_33795</name>
</gene>
<dbReference type="InterPro" id="IPR011010">
    <property type="entry name" value="DNA_brk_join_enz"/>
</dbReference>
<protein>
    <submittedName>
        <fullName evidence="4">Site-specific integrase</fullName>
    </submittedName>
</protein>
<name>A0A4U6RI90_BRAEL</name>
<reference evidence="4 5" key="1">
    <citation type="submission" date="2019-05" db="EMBL/GenBank/DDBJ databases">
        <title>Draft Genome of Bradyrhizobium elkanii strain SEMIA 938, Used in Commercial Inoculants for Lupinus spp. in Brazil.</title>
        <authorList>
            <person name="Hungria M."/>
            <person name="Delamuta J.R.M."/>
            <person name="Ribeiro R.A."/>
            <person name="Nogueira M.A."/>
        </authorList>
    </citation>
    <scope>NUCLEOTIDE SEQUENCE [LARGE SCALE GENOMIC DNA]</scope>
    <source>
        <strain evidence="4 5">Semia 938</strain>
    </source>
</reference>
<keyword evidence="2" id="KW-0233">DNA recombination</keyword>
<dbReference type="GO" id="GO:0003677">
    <property type="term" value="F:DNA binding"/>
    <property type="evidence" value="ECO:0007669"/>
    <property type="project" value="InterPro"/>
</dbReference>
<evidence type="ECO:0000313" key="4">
    <source>
        <dbReference type="EMBL" id="TKV74167.1"/>
    </source>
</evidence>
<dbReference type="InterPro" id="IPR013762">
    <property type="entry name" value="Integrase-like_cat_sf"/>
</dbReference>
<dbReference type="Proteomes" id="UP000305095">
    <property type="component" value="Unassembled WGS sequence"/>
</dbReference>
<dbReference type="InterPro" id="IPR050090">
    <property type="entry name" value="Tyrosine_recombinase_XerCD"/>
</dbReference>
<evidence type="ECO:0000259" key="3">
    <source>
        <dbReference type="PROSITE" id="PS51898"/>
    </source>
</evidence>
<evidence type="ECO:0000256" key="1">
    <source>
        <dbReference type="ARBA" id="ARBA00022908"/>
    </source>
</evidence>
<keyword evidence="1" id="KW-0229">DNA integration</keyword>
<dbReference type="Pfam" id="PF00589">
    <property type="entry name" value="Phage_integrase"/>
    <property type="match status" value="1"/>
</dbReference>
<dbReference type="Gene3D" id="1.10.443.10">
    <property type="entry name" value="Intergrase catalytic core"/>
    <property type="match status" value="1"/>
</dbReference>
<dbReference type="RefSeq" id="WP_137482956.1">
    <property type="nucleotide sequence ID" value="NZ_SZZP01000027.1"/>
</dbReference>
<comment type="caution">
    <text evidence="4">The sequence shown here is derived from an EMBL/GenBank/DDBJ whole genome shotgun (WGS) entry which is preliminary data.</text>
</comment>
<dbReference type="CDD" id="cd00796">
    <property type="entry name" value="INT_Rci_Hp1_C"/>
    <property type="match status" value="1"/>
</dbReference>
<sequence length="428" mass="48254">MPRPSKGARLYRRKARYRGGNLVAHSVWIIKDGDRHIATGCIASASETKPPQKAEQALADYIAQKYQPERSRRDIDDIDCADVLSIYLTDIGEPGDQFEIEARIDRLNDYWGGKKLSAVNAQTCAAYVKHRGSKGGARRDLETFRAAINHHAKEGFHRGTVRVSLPPKGEARDQWLTRKEAAALVWQCWRYREKQTIHAGSSKGDPIRTDRRPLRHVARFILIGLYTGTRAGAIATASPYPELGHSYVDLERGIFYRRPIGKRATKKRQTPAPLPPRLLAHMRRWKDRKLISTCFVEFNGKPVASVKKGFKSAVDLAKLPGKITPHTLRHTAATWLMQRGVPIWEAAGFLGMSPEVLQDTYGHHHPDHLHGAAAAIGQKARYVSVVKSVVDLGTATDENKKPKEIWSEWQDSNLRPLRPERSEHLLTY</sequence>
<dbReference type="EMBL" id="SZZP01000027">
    <property type="protein sequence ID" value="TKV74167.1"/>
    <property type="molecule type" value="Genomic_DNA"/>
</dbReference>
<evidence type="ECO:0000256" key="2">
    <source>
        <dbReference type="ARBA" id="ARBA00023172"/>
    </source>
</evidence>
<dbReference type="SUPFAM" id="SSF56349">
    <property type="entry name" value="DNA breaking-rejoining enzymes"/>
    <property type="match status" value="1"/>
</dbReference>
<feature type="domain" description="Tyr recombinase" evidence="3">
    <location>
        <begin position="195"/>
        <end position="374"/>
    </location>
</feature>
<dbReference type="AlphaFoldDB" id="A0A4U6RI90"/>
<evidence type="ECO:0000313" key="5">
    <source>
        <dbReference type="Proteomes" id="UP000305095"/>
    </source>
</evidence>
<dbReference type="GO" id="GO:0006310">
    <property type="term" value="P:DNA recombination"/>
    <property type="evidence" value="ECO:0007669"/>
    <property type="project" value="UniProtKB-KW"/>
</dbReference>
<proteinExistence type="predicted"/>
<dbReference type="PANTHER" id="PTHR30349">
    <property type="entry name" value="PHAGE INTEGRASE-RELATED"/>
    <property type="match status" value="1"/>
</dbReference>
<dbReference type="GO" id="GO:0015074">
    <property type="term" value="P:DNA integration"/>
    <property type="evidence" value="ECO:0007669"/>
    <property type="project" value="UniProtKB-KW"/>
</dbReference>
<dbReference type="PROSITE" id="PS51898">
    <property type="entry name" value="TYR_RECOMBINASE"/>
    <property type="match status" value="1"/>
</dbReference>
<dbReference type="PANTHER" id="PTHR30349:SF88">
    <property type="entry name" value="BLL1584 PROTEIN"/>
    <property type="match status" value="1"/>
</dbReference>